<feature type="coiled-coil region" evidence="1">
    <location>
        <begin position="166"/>
        <end position="390"/>
    </location>
</feature>
<keyword evidence="3" id="KW-0238">DNA-binding</keyword>
<reference evidence="3 4" key="1">
    <citation type="submission" date="2022-07" db="EMBL/GenBank/DDBJ databases">
        <title>Photobacterium pectinilyticum sp. nov., a marine bacterium isolated from surface seawater of Qingdao offshore.</title>
        <authorList>
            <person name="Wang X."/>
        </authorList>
    </citation>
    <scope>NUCLEOTIDE SEQUENCE [LARGE SCALE GENOMIC DNA]</scope>
    <source>
        <strain evidence="3 4">ZSDE20</strain>
    </source>
</reference>
<organism evidence="3 4">
    <name type="scientific">Photobacterium pectinilyticum</name>
    <dbReference type="NCBI Taxonomy" id="2906793"/>
    <lineage>
        <taxon>Bacteria</taxon>
        <taxon>Pseudomonadati</taxon>
        <taxon>Pseudomonadota</taxon>
        <taxon>Gammaproteobacteria</taxon>
        <taxon>Vibrionales</taxon>
        <taxon>Vibrionaceae</taxon>
        <taxon>Photobacterium</taxon>
    </lineage>
</organism>
<keyword evidence="4" id="KW-1185">Reference proteome</keyword>
<dbReference type="EMBL" id="JANEYT010000072">
    <property type="protein sequence ID" value="MCQ1060459.1"/>
    <property type="molecule type" value="Genomic_DNA"/>
</dbReference>
<keyword evidence="1" id="KW-0175">Coiled coil</keyword>
<evidence type="ECO:0000256" key="1">
    <source>
        <dbReference type="SAM" id="Coils"/>
    </source>
</evidence>
<dbReference type="GO" id="GO:0003677">
    <property type="term" value="F:DNA binding"/>
    <property type="evidence" value="ECO:0007669"/>
    <property type="project" value="UniProtKB-KW"/>
</dbReference>
<name>A0ABT1NAW7_9GAMM</name>
<dbReference type="RefSeq" id="WP_255044536.1">
    <property type="nucleotide sequence ID" value="NZ_JANEYT010000072.1"/>
</dbReference>
<evidence type="ECO:0000259" key="2">
    <source>
        <dbReference type="Pfam" id="PF11740"/>
    </source>
</evidence>
<feature type="coiled-coil region" evidence="1">
    <location>
        <begin position="100"/>
        <end position="134"/>
    </location>
</feature>
<protein>
    <submittedName>
        <fullName evidence="3">DNA-binding protein</fullName>
    </submittedName>
</protein>
<feature type="domain" description="KfrA N-terminal DNA-binding" evidence="2">
    <location>
        <begin position="7"/>
        <end position="123"/>
    </location>
</feature>
<evidence type="ECO:0000313" key="4">
    <source>
        <dbReference type="Proteomes" id="UP001524460"/>
    </source>
</evidence>
<proteinExistence type="predicted"/>
<dbReference type="InterPro" id="IPR021104">
    <property type="entry name" value="KfrA_DNA-bd_N"/>
</dbReference>
<accession>A0ABT1NAW7</accession>
<dbReference type="Proteomes" id="UP001524460">
    <property type="component" value="Unassembled WGS sequence"/>
</dbReference>
<evidence type="ECO:0000313" key="3">
    <source>
        <dbReference type="EMBL" id="MCQ1060459.1"/>
    </source>
</evidence>
<comment type="caution">
    <text evidence="3">The sequence shown here is derived from an EMBL/GenBank/DDBJ whole genome shotgun (WGS) entry which is preliminary data.</text>
</comment>
<dbReference type="Pfam" id="PF11740">
    <property type="entry name" value="KfrA_N"/>
    <property type="match status" value="1"/>
</dbReference>
<gene>
    <name evidence="3" type="ORF">NHN17_20655</name>
</gene>
<sequence length="397" mass="44951">MDNKLVTKERVFEICDQLAAVGEKVTNVAVRTELGGGSMSEIAPLLKEWKGIVKSSALAQSDIDIPPLPTDELAEYLAPWWRQMWKTIYFQANTKIAEVKNQAEEEVALGNAKIAEQAEEINQQQGLIDNLTVELHDYHQQQSEFDQIVKENHGLKHDLQASGYQADLIQQRLEAREQDIKRLNDELHDALASLQSLRTASNDELNELRKAHRDDVQEIHKQVNFDKKEASSQIEQLQQDINQAQLKIGQLQADNTNMSSQVASLLPLDGKNRILAEEKNTLLLKLEEVERALDSESKLNVSLKQKLDAIQSDLSSADRNLARAETELEQTQLQAENLKEHCKELEQLLRSESATVNRFNAIIEHDADTITELRNENSRLTKRVDQLIDTVANVSSK</sequence>